<organism evidence="2 3">
    <name type="scientific">Orbilia oligospora</name>
    <name type="common">Nematode-trapping fungus</name>
    <name type="synonym">Arthrobotrys oligospora</name>
    <dbReference type="NCBI Taxonomy" id="2813651"/>
    <lineage>
        <taxon>Eukaryota</taxon>
        <taxon>Fungi</taxon>
        <taxon>Dikarya</taxon>
        <taxon>Ascomycota</taxon>
        <taxon>Pezizomycotina</taxon>
        <taxon>Orbiliomycetes</taxon>
        <taxon>Orbiliales</taxon>
        <taxon>Orbiliaceae</taxon>
        <taxon>Orbilia</taxon>
    </lineage>
</organism>
<accession>A0A7C8JEB8</accession>
<proteinExistence type="predicted"/>
<keyword evidence="1" id="KW-0812">Transmembrane</keyword>
<dbReference type="EMBL" id="WIQW01000012">
    <property type="protein sequence ID" value="KAF3106370.1"/>
    <property type="molecule type" value="Genomic_DNA"/>
</dbReference>
<name>A0A7C8JEB8_ORBOL</name>
<gene>
    <name evidence="2" type="ORF">TWF102_001336</name>
</gene>
<evidence type="ECO:0000313" key="2">
    <source>
        <dbReference type="EMBL" id="KAF3106370.1"/>
    </source>
</evidence>
<sequence length="1544" mass="168044">MASSFSFDQFVSGADSLVAQTQRSLSIPSTAPGNEPGFSYQLSTNLTLSLSNDWEIVQGFNLHNVTLRSTCDINKESGESNETTLRVSIELEATATIGSYLFLVSAKVPNLQAGKDIKLLLSLSATSTVKVDELVEQLQSISKDTHSLSSFIDSQLQNNLSQPTSADLEINLIKRTTSSSFSFASLMLAAGTDLIYRTQVSSSELELTSGRFFFGLRKEDDSYDFLVQLRGQVEVDTLSIEAALEFKSGNGNGIIAELEIKVSKEPLSPQGGVTMSNLLSLGQIPSTITSVDALQVPTEFALLKRQLSQPRLDLSLYFRFRSTAIEILDIRAYADGIFHFAPPAFGGLTINNVAFVVRKDENGTVAFFGGNLRIIGMTFEVDLRFSNESIALKGYLRPDNIASLAHLGAIRPFNPDIGQGDVTNLVTYARLNPVGGDSGLTLLAALMPQSGERCQCSFDATFIPTSSLPTTGEALDMSKYRVKRVSLSGQYGFDWTLIPERVVLRNIGARFDLNDPKDPLLKRVYGFIYGSWSLSSSTLWVYVLGSSTATSTDFWAGLTIKSGPSGAGSLLSILKDPAFLGPQFQFPNWYLKDEVTATPDTSPLLKGLEIDGTLLAHFKKPEELDPPVNQTFKMVELEAKVKVISQFNLFENWTVVDGNLIFRMADPLSSARKYETTLHGSIVVDGVFYLVIKANLSAPRISKLSTEEEFFQKNLISEERNTQPASPADEIDVSTTAVIGATNSPPNVLMILNSSLTGGGIATYIPDIQIPADYPIQKGSLLTSTSFSMTLKVAKKTTDNSRYIRRLVLLVTTASNQPWAILGASVVLERATLCLRIDEPSINQNRQTQLYLDGTIRIGKNLAATGQVSYVDDTTKARAAIKMAIKEAVTAIEPQPLEMSSLVTHDVQSAAVLLFASLDVKNGAVENYRLAAASVGKVELLKNAISLKDVKFEMKGDIPGGKRIIVFDGSIVFGTDSNALVFGAAVTWATGYPLLIEGKINATLESLVQRVLFTSLDTIASNHPPLNDGIGFDGWDKDVVPKPSSSWSAVAGLVFEETPPLGRILKSIGVTYVTKAFWVIISNYLWMNALRLNATVTLPEKTLSLGCTAKINMKKRPDLTNQEPWIVGIVMAISNTSFDFTVKIPAGMDTTDIVYAITSSSIEIPRIFALPVFRGINLRVEWEPAKQIIIDGNFMRSGETWEIPKLFGNSIVKMKKPSIRGTITLGSPITAKASLHGLMKLFGTIDAEVEFVLPKGPLRVNGHDITEIIEIVTYLWELLRTPAVHGGPPPTTAPQAALAIGEFISSVAAVNTALAVVDIAGVVIASGLLGGALWLAMKAKIITRIVQLEGSIADKKSAESKIRDGLATNEDPSVPKFQPILDLPDLPILINGDFETGNLDGWEVTLESPACSYQLLSPGFTGSYRFLARVPSGETRTPPSPYCGIKLSQRLATFAIARQYNFTIRYKFLSYKNDCYINVFVNGRQIIGCRSNNRDLVNQIQTARAQFTASTPNALLEIYCSVCAYQSMNFELDSITVSTVLITQ</sequence>
<keyword evidence="1" id="KW-1133">Transmembrane helix</keyword>
<dbReference type="Gene3D" id="2.60.120.260">
    <property type="entry name" value="Galactose-binding domain-like"/>
    <property type="match status" value="1"/>
</dbReference>
<evidence type="ECO:0000256" key="1">
    <source>
        <dbReference type="SAM" id="Phobius"/>
    </source>
</evidence>
<dbReference type="Proteomes" id="UP000475325">
    <property type="component" value="Unassembled WGS sequence"/>
</dbReference>
<keyword evidence="1" id="KW-0472">Membrane</keyword>
<protein>
    <submittedName>
        <fullName evidence="2">Uncharacterized protein</fullName>
    </submittedName>
</protein>
<feature type="transmembrane region" description="Helical" evidence="1">
    <location>
        <begin position="1313"/>
        <end position="1336"/>
    </location>
</feature>
<reference evidence="2 3" key="1">
    <citation type="submission" date="2019-06" db="EMBL/GenBank/DDBJ databases">
        <authorList>
            <person name="Palmer J.M."/>
        </authorList>
    </citation>
    <scope>NUCLEOTIDE SEQUENCE [LARGE SCALE GENOMIC DNA]</scope>
    <source>
        <strain evidence="2 3">TWF102</strain>
    </source>
</reference>
<comment type="caution">
    <text evidence="2">The sequence shown here is derived from an EMBL/GenBank/DDBJ whole genome shotgun (WGS) entry which is preliminary data.</text>
</comment>
<evidence type="ECO:0000313" key="3">
    <source>
        <dbReference type="Proteomes" id="UP000475325"/>
    </source>
</evidence>